<dbReference type="Proteomes" id="UP000236319">
    <property type="component" value="Unassembled WGS sequence"/>
</dbReference>
<dbReference type="GO" id="GO:0006412">
    <property type="term" value="P:translation"/>
    <property type="evidence" value="ECO:0007669"/>
    <property type="project" value="UniProtKB-KW"/>
</dbReference>
<dbReference type="SUPFAM" id="SSF55194">
    <property type="entry name" value="Ribosome recycling factor, RRF"/>
    <property type="match status" value="1"/>
</dbReference>
<dbReference type="GO" id="GO:0043023">
    <property type="term" value="F:ribosomal large subunit binding"/>
    <property type="evidence" value="ECO:0007669"/>
    <property type="project" value="TreeGrafter"/>
</dbReference>
<keyword evidence="6" id="KW-1185">Reference proteome</keyword>
<protein>
    <submittedName>
        <fullName evidence="5">Ribosome recycling factor, putative</fullName>
    </submittedName>
</protein>
<dbReference type="RefSeq" id="XP_028868477.1">
    <property type="nucleotide sequence ID" value="XM_029012644.1"/>
</dbReference>
<reference evidence="5 6" key="1">
    <citation type="journal article" date="2017" name="BMC Genomics">
        <title>Whole-genome assembly of Babesia ovata and comparative genomics between closely related pathogens.</title>
        <authorList>
            <person name="Yamagishi J."/>
            <person name="Asada M."/>
            <person name="Hakimi H."/>
            <person name="Tanaka T.Q."/>
            <person name="Sugimoto C."/>
            <person name="Kawazu S."/>
        </authorList>
    </citation>
    <scope>NUCLEOTIDE SEQUENCE [LARGE SCALE GENOMIC DNA]</scope>
    <source>
        <strain evidence="5 6">Miyake</strain>
    </source>
</reference>
<dbReference type="VEuPathDB" id="PiroplasmaDB:BOVATA_037270"/>
<dbReference type="InterPro" id="IPR023584">
    <property type="entry name" value="Ribosome_recyc_fac_dom"/>
</dbReference>
<dbReference type="OrthoDB" id="407355at2759"/>
<gene>
    <name evidence="5" type="ORF">BOVATA_037270</name>
</gene>
<evidence type="ECO:0000313" key="5">
    <source>
        <dbReference type="EMBL" id="GBE62234.1"/>
    </source>
</evidence>
<comment type="caution">
    <text evidence="5">The sequence shown here is derived from an EMBL/GenBank/DDBJ whole genome shotgun (WGS) entry which is preliminary data.</text>
</comment>
<dbReference type="InterPro" id="IPR036191">
    <property type="entry name" value="RRF_sf"/>
</dbReference>
<dbReference type="InterPro" id="IPR002661">
    <property type="entry name" value="Ribosome_recyc_fac"/>
</dbReference>
<feature type="domain" description="Ribosome recycling factor" evidence="4">
    <location>
        <begin position="124"/>
        <end position="279"/>
    </location>
</feature>
<evidence type="ECO:0000259" key="4">
    <source>
        <dbReference type="Pfam" id="PF01765"/>
    </source>
</evidence>
<organism evidence="5 6">
    <name type="scientific">Babesia ovata</name>
    <dbReference type="NCBI Taxonomy" id="189622"/>
    <lineage>
        <taxon>Eukaryota</taxon>
        <taxon>Sar</taxon>
        <taxon>Alveolata</taxon>
        <taxon>Apicomplexa</taxon>
        <taxon>Aconoidasida</taxon>
        <taxon>Piroplasmida</taxon>
        <taxon>Babesiidae</taxon>
        <taxon>Babesia</taxon>
    </lineage>
</organism>
<evidence type="ECO:0000256" key="1">
    <source>
        <dbReference type="ARBA" id="ARBA00005912"/>
    </source>
</evidence>
<dbReference type="PANTHER" id="PTHR20982">
    <property type="entry name" value="RIBOSOME RECYCLING FACTOR"/>
    <property type="match status" value="1"/>
</dbReference>
<comment type="similarity">
    <text evidence="1">Belongs to the RRF family.</text>
</comment>
<proteinExistence type="inferred from homology"/>
<dbReference type="GO" id="GO:0005739">
    <property type="term" value="C:mitochondrion"/>
    <property type="evidence" value="ECO:0007669"/>
    <property type="project" value="TreeGrafter"/>
</dbReference>
<dbReference type="EMBL" id="BDSA01000004">
    <property type="protein sequence ID" value="GBE62234.1"/>
    <property type="molecule type" value="Genomic_DNA"/>
</dbReference>
<sequence>MVPRWILAQVIWLVIALAFTLRRDPYAVALSAYSLSRSRFVSFVTGPIIDRVCTFILRRSEAPRCLQQLDASRKKKSKSQGRIGRGGEDGGSDDDEEFVVSEADLEAVFAGLRSKLKESEQFLSNKISRLALHRATPSLIESLTVELPGESKEKQLQYVAQIMSKGPYELHVVPLSPGHLDSIFVCLSTKLVDYKVSMMPDRVSVVVPSMTEAMVRQARSVVKETLNEVKTQIRLTRQAVIKKLKHMHQALSDDMFFRQQKEVDAVVKQSEKRVDDIANDTLRGLG</sequence>
<feature type="region of interest" description="Disordered" evidence="3">
    <location>
        <begin position="69"/>
        <end position="95"/>
    </location>
</feature>
<dbReference type="Gene3D" id="1.10.132.20">
    <property type="entry name" value="Ribosome-recycling factor"/>
    <property type="match status" value="1"/>
</dbReference>
<dbReference type="AlphaFoldDB" id="A0A2H6KGX0"/>
<accession>A0A2H6KGX0</accession>
<name>A0A2H6KGX0_9APIC</name>
<dbReference type="Gene3D" id="3.30.1360.40">
    <property type="match status" value="1"/>
</dbReference>
<dbReference type="PANTHER" id="PTHR20982:SF3">
    <property type="entry name" value="MITOCHONDRIAL RIBOSOME RECYCLING FACTOR PSEUDO 1"/>
    <property type="match status" value="1"/>
</dbReference>
<evidence type="ECO:0000313" key="6">
    <source>
        <dbReference type="Proteomes" id="UP000236319"/>
    </source>
</evidence>
<evidence type="ECO:0000256" key="2">
    <source>
        <dbReference type="ARBA" id="ARBA00022917"/>
    </source>
</evidence>
<evidence type="ECO:0000256" key="3">
    <source>
        <dbReference type="SAM" id="MobiDB-lite"/>
    </source>
</evidence>
<dbReference type="GeneID" id="39876004"/>
<keyword evidence="2" id="KW-0648">Protein biosynthesis</keyword>
<dbReference type="Pfam" id="PF01765">
    <property type="entry name" value="RRF"/>
    <property type="match status" value="1"/>
</dbReference>